<keyword evidence="2" id="KW-1185">Reference proteome</keyword>
<evidence type="ECO:0000313" key="2">
    <source>
        <dbReference type="Proteomes" id="UP001501470"/>
    </source>
</evidence>
<dbReference type="RefSeq" id="WP_344507636.1">
    <property type="nucleotide sequence ID" value="NZ_BAAAQD010000017.1"/>
</dbReference>
<dbReference type="EMBL" id="BAAAQD010000017">
    <property type="protein sequence ID" value="GAA1544002.1"/>
    <property type="molecule type" value="Genomic_DNA"/>
</dbReference>
<evidence type="ECO:0008006" key="3">
    <source>
        <dbReference type="Google" id="ProtNLM"/>
    </source>
</evidence>
<proteinExistence type="predicted"/>
<reference evidence="1 2" key="1">
    <citation type="journal article" date="2019" name="Int. J. Syst. Evol. Microbiol.">
        <title>The Global Catalogue of Microorganisms (GCM) 10K type strain sequencing project: providing services to taxonomists for standard genome sequencing and annotation.</title>
        <authorList>
            <consortium name="The Broad Institute Genomics Platform"/>
            <consortium name="The Broad Institute Genome Sequencing Center for Infectious Disease"/>
            <person name="Wu L."/>
            <person name="Ma J."/>
        </authorList>
    </citation>
    <scope>NUCLEOTIDE SEQUENCE [LARGE SCALE GENOMIC DNA]</scope>
    <source>
        <strain evidence="1 2">JCM 15933</strain>
    </source>
</reference>
<evidence type="ECO:0000313" key="1">
    <source>
        <dbReference type="EMBL" id="GAA1544002.1"/>
    </source>
</evidence>
<comment type="caution">
    <text evidence="1">The sequence shown here is derived from an EMBL/GenBank/DDBJ whole genome shotgun (WGS) entry which is preliminary data.</text>
</comment>
<gene>
    <name evidence="1" type="ORF">GCM10009827_074710</name>
</gene>
<name>A0ABN2BMK5_9ACTN</name>
<protein>
    <recommendedName>
        <fullName evidence="3">DUF1877 family protein</fullName>
    </recommendedName>
</protein>
<accession>A0ABN2BMK5</accession>
<sequence length="180" mass="19210">MGVMYDYFAAGSDERAATVLDLPAGPGGPLPAVPGLMDRVRAGDMAALQELRTPRVRWGEHGFQVLEVKGLDPIVTLATLEELITGVAYDDIVEGPRAGADIASADDGERMVVTVTDELQQALARCSPDELARAAAAWARTEELGGDDDVEPLTVFLGELAILAREALGRGERLYCWVCV</sequence>
<organism evidence="1 2">
    <name type="scientific">Dactylosporangium maewongense</name>
    <dbReference type="NCBI Taxonomy" id="634393"/>
    <lineage>
        <taxon>Bacteria</taxon>
        <taxon>Bacillati</taxon>
        <taxon>Actinomycetota</taxon>
        <taxon>Actinomycetes</taxon>
        <taxon>Micromonosporales</taxon>
        <taxon>Micromonosporaceae</taxon>
        <taxon>Dactylosporangium</taxon>
    </lineage>
</organism>
<dbReference type="Proteomes" id="UP001501470">
    <property type="component" value="Unassembled WGS sequence"/>
</dbReference>